<proteinExistence type="predicted"/>
<dbReference type="Proteomes" id="UP001274896">
    <property type="component" value="Unassembled WGS sequence"/>
</dbReference>
<dbReference type="PANTHER" id="PTHR47510">
    <property type="entry name" value="REVERSE TRANSCRIPTASE DOMAIN-CONTAINING PROTEIN"/>
    <property type="match status" value="1"/>
</dbReference>
<accession>A0AAE0V6X1</accession>
<organism evidence="1 2">
    <name type="scientific">Hemibagrus guttatus</name>
    <dbReference type="NCBI Taxonomy" id="175788"/>
    <lineage>
        <taxon>Eukaryota</taxon>
        <taxon>Metazoa</taxon>
        <taxon>Chordata</taxon>
        <taxon>Craniata</taxon>
        <taxon>Vertebrata</taxon>
        <taxon>Euteleostomi</taxon>
        <taxon>Actinopterygii</taxon>
        <taxon>Neopterygii</taxon>
        <taxon>Teleostei</taxon>
        <taxon>Ostariophysi</taxon>
        <taxon>Siluriformes</taxon>
        <taxon>Bagridae</taxon>
        <taxon>Hemibagrus</taxon>
    </lineage>
</organism>
<evidence type="ECO:0000313" key="1">
    <source>
        <dbReference type="EMBL" id="KAK3545702.1"/>
    </source>
</evidence>
<name>A0AAE0V6X1_9TELE</name>
<comment type="caution">
    <text evidence="1">The sequence shown here is derived from an EMBL/GenBank/DDBJ whole genome shotgun (WGS) entry which is preliminary data.</text>
</comment>
<gene>
    <name evidence="1" type="ORF">QTP70_011367</name>
</gene>
<dbReference type="EMBL" id="JAUCMX010000005">
    <property type="protein sequence ID" value="KAK3545702.1"/>
    <property type="molecule type" value="Genomic_DNA"/>
</dbReference>
<sequence length="176" mass="19676">MTGHWTLVRAEEGGFGNRTLYSMARANLKNLTREAKSDYRRRIEDHLNSNNRWQVWQGVQHLTNYRANLRADGGDVVLAEELNLFFARFEVEPLEAATLQPMLHSSFTLTVEKCEVRCTLQAVNPGKATGPVGISGHVLKDCVDQLAGVLTQIFNQFQSQSTVPPCLKSPTIIPLP</sequence>
<dbReference type="PANTHER" id="PTHR47510:SF3">
    <property type="entry name" value="ENDO_EXONUCLEASE_PHOSPHATASE DOMAIN-CONTAINING PROTEIN"/>
    <property type="match status" value="1"/>
</dbReference>
<reference evidence="1" key="1">
    <citation type="submission" date="2023-06" db="EMBL/GenBank/DDBJ databases">
        <title>Male Hemibagrus guttatus genome.</title>
        <authorList>
            <person name="Bian C."/>
        </authorList>
    </citation>
    <scope>NUCLEOTIDE SEQUENCE</scope>
    <source>
        <strain evidence="1">Male_cb2023</strain>
        <tissue evidence="1">Muscle</tissue>
    </source>
</reference>
<evidence type="ECO:0000313" key="2">
    <source>
        <dbReference type="Proteomes" id="UP001274896"/>
    </source>
</evidence>
<dbReference type="AlphaFoldDB" id="A0AAE0V6X1"/>
<keyword evidence="2" id="KW-1185">Reference proteome</keyword>
<protein>
    <submittedName>
        <fullName evidence="1">Uncharacterized protein</fullName>
    </submittedName>
</protein>